<proteinExistence type="predicted"/>
<evidence type="ECO:0000313" key="1">
    <source>
        <dbReference type="EMBL" id="MPC87770.1"/>
    </source>
</evidence>
<sequence>MIYNLQSWQLVSQPISVSVRYHVTLRTEQKRTALKGIRLCGRTLLERSPSTSATENA</sequence>
<accession>A0A5B7ISW0</accession>
<reference evidence="1 2" key="1">
    <citation type="submission" date="2019-05" db="EMBL/GenBank/DDBJ databases">
        <title>Another draft genome of Portunus trituberculatus and its Hox gene families provides insights of decapod evolution.</title>
        <authorList>
            <person name="Jeong J.-H."/>
            <person name="Song I."/>
            <person name="Kim S."/>
            <person name="Choi T."/>
            <person name="Kim D."/>
            <person name="Ryu S."/>
            <person name="Kim W."/>
        </authorList>
    </citation>
    <scope>NUCLEOTIDE SEQUENCE [LARGE SCALE GENOMIC DNA]</scope>
    <source>
        <tissue evidence="1">Muscle</tissue>
    </source>
</reference>
<organism evidence="1 2">
    <name type="scientific">Portunus trituberculatus</name>
    <name type="common">Swimming crab</name>
    <name type="synonym">Neptunus trituberculatus</name>
    <dbReference type="NCBI Taxonomy" id="210409"/>
    <lineage>
        <taxon>Eukaryota</taxon>
        <taxon>Metazoa</taxon>
        <taxon>Ecdysozoa</taxon>
        <taxon>Arthropoda</taxon>
        <taxon>Crustacea</taxon>
        <taxon>Multicrustacea</taxon>
        <taxon>Malacostraca</taxon>
        <taxon>Eumalacostraca</taxon>
        <taxon>Eucarida</taxon>
        <taxon>Decapoda</taxon>
        <taxon>Pleocyemata</taxon>
        <taxon>Brachyura</taxon>
        <taxon>Eubrachyura</taxon>
        <taxon>Portunoidea</taxon>
        <taxon>Portunidae</taxon>
        <taxon>Portuninae</taxon>
        <taxon>Portunus</taxon>
    </lineage>
</organism>
<dbReference type="EMBL" id="VSRR010075542">
    <property type="protein sequence ID" value="MPC87770.1"/>
    <property type="molecule type" value="Genomic_DNA"/>
</dbReference>
<name>A0A5B7ISW0_PORTR</name>
<evidence type="ECO:0000313" key="2">
    <source>
        <dbReference type="Proteomes" id="UP000324222"/>
    </source>
</evidence>
<dbReference type="Proteomes" id="UP000324222">
    <property type="component" value="Unassembled WGS sequence"/>
</dbReference>
<protein>
    <submittedName>
        <fullName evidence="1">Uncharacterized protein</fullName>
    </submittedName>
</protein>
<keyword evidence="2" id="KW-1185">Reference proteome</keyword>
<dbReference type="AlphaFoldDB" id="A0A5B7ISW0"/>
<comment type="caution">
    <text evidence="1">The sequence shown here is derived from an EMBL/GenBank/DDBJ whole genome shotgun (WGS) entry which is preliminary data.</text>
</comment>
<gene>
    <name evidence="1" type="ORF">E2C01_082643</name>
</gene>